<sequence>MSEHLVFPSNVMEHLNEEQIELLYERYLSRTLTRALMNELNVSCHISHIISHFPYVEADTEHECLYCKSKIYTKRKNVVGNGVDWGICDNCGHKVYLNSGDTLINCSCVECKKIQAAQERSRREETEKLESTFWRAFQENNTIATDEYGGLDYLSQLDVYATHLIIKSGYVDENGTLDPVNNIQKKLLLFPTQNEFIQYIKRMFEVSAMGYAWTEYTKNEILNAHINSFDQREYLKDGSHWPCFDSVHLRLTIADQYEDCDCDTDELIDLCDKHGCRKRQLISPAEVSQQYHVHVATPNKPCINPEEEFWKTIQSLQLMQLKEFLQATEKIVDFPILQEELPAIYETMCSALKRYSPSRCAYLINKALKDAVVFSRSEKCKGKTHACRTIKNNITRLIEKANTEGWEPTSYGRLKYSVVPKIAQSFYSEVLGFVDENDPSWYMNVEDIRERLAIQNKQAQKRASLSPDNGEASAPIDVGTHFMPVTDEGKQVFTQLLEEFTCVNCQTTGYMQIGGGRADQVLLYCINCKSSFRYKLESQNE</sequence>
<organism evidence="1 2">
    <name type="scientific">Marinomonas transparens</name>
    <dbReference type="NCBI Taxonomy" id="2795388"/>
    <lineage>
        <taxon>Bacteria</taxon>
        <taxon>Pseudomonadati</taxon>
        <taxon>Pseudomonadota</taxon>
        <taxon>Gammaproteobacteria</taxon>
        <taxon>Oceanospirillales</taxon>
        <taxon>Oceanospirillaceae</taxon>
        <taxon>Marinomonas</taxon>
    </lineage>
</organism>
<name>A0A934N3I3_9GAMM</name>
<evidence type="ECO:0000313" key="2">
    <source>
        <dbReference type="Proteomes" id="UP000628710"/>
    </source>
</evidence>
<comment type="caution">
    <text evidence="1">The sequence shown here is derived from an EMBL/GenBank/DDBJ whole genome shotgun (WGS) entry which is preliminary data.</text>
</comment>
<accession>A0A934N3I3</accession>
<reference evidence="1" key="1">
    <citation type="submission" date="2020-12" db="EMBL/GenBank/DDBJ databases">
        <title>Marinomonas arctica sp. nov., a psychrotolerant bacterium isolated from the Arctic.</title>
        <authorList>
            <person name="Zhang Y."/>
        </authorList>
    </citation>
    <scope>NUCLEOTIDE SEQUENCE</scope>
    <source>
        <strain evidence="1">C1424</strain>
    </source>
</reference>
<evidence type="ECO:0000313" key="1">
    <source>
        <dbReference type="EMBL" id="MBJ7539722.1"/>
    </source>
</evidence>
<proteinExistence type="predicted"/>
<dbReference type="Proteomes" id="UP000628710">
    <property type="component" value="Unassembled WGS sequence"/>
</dbReference>
<dbReference type="RefSeq" id="WP_199470117.1">
    <property type="nucleotide sequence ID" value="NZ_JAEMNX010000030.1"/>
</dbReference>
<keyword evidence="2" id="KW-1185">Reference proteome</keyword>
<gene>
    <name evidence="1" type="ORF">I8J31_18760</name>
</gene>
<dbReference type="EMBL" id="JAEMNX010000030">
    <property type="protein sequence ID" value="MBJ7539722.1"/>
    <property type="molecule type" value="Genomic_DNA"/>
</dbReference>
<dbReference type="AlphaFoldDB" id="A0A934N3I3"/>
<protein>
    <submittedName>
        <fullName evidence="1">Uncharacterized protein</fullName>
    </submittedName>
</protein>